<dbReference type="EMBL" id="GL379796">
    <property type="protein sequence ID" value="EGT31312.1"/>
    <property type="molecule type" value="Genomic_DNA"/>
</dbReference>
<accession>G0MII4</accession>
<dbReference type="eggNOG" id="ENOG502TJY9">
    <property type="taxonomic scope" value="Eukaryota"/>
</dbReference>
<dbReference type="HOGENOM" id="CLU_875053_0_0_1"/>
<dbReference type="OrthoDB" id="10671377at2759"/>
<protein>
    <recommendedName>
        <fullName evidence="1">F-box domain-containing protein</fullName>
    </recommendedName>
</protein>
<evidence type="ECO:0000259" key="1">
    <source>
        <dbReference type="PROSITE" id="PS50181"/>
    </source>
</evidence>
<dbReference type="PROSITE" id="PS50181">
    <property type="entry name" value="FBOX"/>
    <property type="match status" value="1"/>
</dbReference>
<feature type="domain" description="F-box" evidence="1">
    <location>
        <begin position="2"/>
        <end position="39"/>
    </location>
</feature>
<proteinExistence type="predicted"/>
<name>G0MII4_CAEBE</name>
<sequence>MSFPLRRLPYLAINEVIQSMDTRSIFEFSLVSKKSQNLVMLSIPASSLSTYFTFRKNGFLFELMPKGFMKQTAFILPVTRRGTEDRPVFTRFSTCGLYVQCELAGTSEVEEFTRKLFYRFSKTFKNSKLSITFQYQTREEFAMEMMRFAWENGFPLERIEFDSRNSSSESIQELLNRCNGEHTSLHIGTELPEGFKYTPPPGGYKFESLVVQYARWVNLDDFLQCRKVYLLNFLPDLTPKYLNGLLKKIVNMECGLEHFALNLWKKPSDFAPIVSGLSESEIQQNGLQELQFERKDGLKLLVRLSCGCLILEDACL</sequence>
<dbReference type="InParanoid" id="G0MII4"/>
<reference evidence="3" key="1">
    <citation type="submission" date="2011-07" db="EMBL/GenBank/DDBJ databases">
        <authorList>
            <consortium name="Caenorhabditis brenneri Sequencing and Analysis Consortium"/>
            <person name="Wilson R.K."/>
        </authorList>
    </citation>
    <scope>NUCLEOTIDE SEQUENCE [LARGE SCALE GENOMIC DNA]</scope>
    <source>
        <strain evidence="3">PB2801</strain>
    </source>
</reference>
<keyword evidence="3" id="KW-1185">Reference proteome</keyword>
<dbReference type="Proteomes" id="UP000008068">
    <property type="component" value="Unassembled WGS sequence"/>
</dbReference>
<dbReference type="InterPro" id="IPR001810">
    <property type="entry name" value="F-box_dom"/>
</dbReference>
<evidence type="ECO:0000313" key="3">
    <source>
        <dbReference type="Proteomes" id="UP000008068"/>
    </source>
</evidence>
<dbReference type="PANTHER" id="PTHR21503:SF8">
    <property type="entry name" value="F-BOX ASSOCIATED DOMAIN-CONTAINING PROTEIN-RELATED"/>
    <property type="match status" value="1"/>
</dbReference>
<dbReference type="AlphaFoldDB" id="G0MII4"/>
<gene>
    <name evidence="2" type="ORF">CAEBREN_07601</name>
</gene>
<dbReference type="PANTHER" id="PTHR21503">
    <property type="entry name" value="F-BOX-CONTAINING HYPOTHETICAL PROTEIN C.ELEGANS"/>
    <property type="match status" value="1"/>
</dbReference>
<organism evidence="3">
    <name type="scientific">Caenorhabditis brenneri</name>
    <name type="common">Nematode worm</name>
    <dbReference type="NCBI Taxonomy" id="135651"/>
    <lineage>
        <taxon>Eukaryota</taxon>
        <taxon>Metazoa</taxon>
        <taxon>Ecdysozoa</taxon>
        <taxon>Nematoda</taxon>
        <taxon>Chromadorea</taxon>
        <taxon>Rhabditida</taxon>
        <taxon>Rhabditina</taxon>
        <taxon>Rhabditomorpha</taxon>
        <taxon>Rhabditoidea</taxon>
        <taxon>Rhabditidae</taxon>
        <taxon>Peloderinae</taxon>
        <taxon>Caenorhabditis</taxon>
    </lineage>
</organism>
<evidence type="ECO:0000313" key="2">
    <source>
        <dbReference type="EMBL" id="EGT31312.1"/>
    </source>
</evidence>
<dbReference type="Pfam" id="PF00646">
    <property type="entry name" value="F-box"/>
    <property type="match status" value="1"/>
</dbReference>